<reference evidence="6" key="1">
    <citation type="submission" date="2021-02" db="EMBL/GenBank/DDBJ databases">
        <authorList>
            <person name="Dougan E. K."/>
            <person name="Rhodes N."/>
            <person name="Thang M."/>
            <person name="Chan C."/>
        </authorList>
    </citation>
    <scope>NUCLEOTIDE SEQUENCE</scope>
</reference>
<evidence type="ECO:0000256" key="4">
    <source>
        <dbReference type="ARBA" id="ARBA00022825"/>
    </source>
</evidence>
<dbReference type="InterPro" id="IPR046449">
    <property type="entry name" value="DEGP_PDZ_sf"/>
</dbReference>
<keyword evidence="3" id="KW-0378">Hydrolase</keyword>
<dbReference type="OrthoDB" id="4217619at2759"/>
<dbReference type="EMBL" id="CAJNDS010001546">
    <property type="protein sequence ID" value="CAE7264556.1"/>
    <property type="molecule type" value="Genomic_DNA"/>
</dbReference>
<evidence type="ECO:0000256" key="3">
    <source>
        <dbReference type="ARBA" id="ARBA00022801"/>
    </source>
</evidence>
<dbReference type="InterPro" id="IPR001940">
    <property type="entry name" value="Peptidase_S1C"/>
</dbReference>
<evidence type="ECO:0000259" key="5">
    <source>
        <dbReference type="Pfam" id="PF17815"/>
    </source>
</evidence>
<dbReference type="PANTHER" id="PTHR45980:SF9">
    <property type="entry name" value="PROTEASE DO-LIKE 10, MITOCHONDRIAL-RELATED"/>
    <property type="match status" value="1"/>
</dbReference>
<comment type="similarity">
    <text evidence="1">Belongs to the peptidase S1C family.</text>
</comment>
<gene>
    <name evidence="6" type="primary">DEGP10</name>
    <name evidence="6" type="ORF">SNAT2548_LOCUS13939</name>
</gene>
<dbReference type="Proteomes" id="UP000604046">
    <property type="component" value="Unassembled WGS sequence"/>
</dbReference>
<feature type="domain" description="Protease Do-like PDZ" evidence="5">
    <location>
        <begin position="320"/>
        <end position="406"/>
    </location>
</feature>
<organism evidence="6 7">
    <name type="scientific">Symbiodinium natans</name>
    <dbReference type="NCBI Taxonomy" id="878477"/>
    <lineage>
        <taxon>Eukaryota</taxon>
        <taxon>Sar</taxon>
        <taxon>Alveolata</taxon>
        <taxon>Dinophyceae</taxon>
        <taxon>Suessiales</taxon>
        <taxon>Symbiodiniaceae</taxon>
        <taxon>Symbiodinium</taxon>
    </lineage>
</organism>
<evidence type="ECO:0000313" key="6">
    <source>
        <dbReference type="EMBL" id="CAE7264556.1"/>
    </source>
</evidence>
<dbReference type="PANTHER" id="PTHR45980">
    <property type="match status" value="1"/>
</dbReference>
<keyword evidence="2" id="KW-0645">Protease</keyword>
<comment type="caution">
    <text evidence="6">The sequence shown here is derived from an EMBL/GenBank/DDBJ whole genome shotgun (WGS) entry which is preliminary data.</text>
</comment>
<protein>
    <submittedName>
        <fullName evidence="6">DEGP10 protein</fullName>
    </submittedName>
</protein>
<dbReference type="Gene3D" id="2.30.42.10">
    <property type="match status" value="1"/>
</dbReference>
<dbReference type="Pfam" id="PF13365">
    <property type="entry name" value="Trypsin_2"/>
    <property type="match status" value="1"/>
</dbReference>
<dbReference type="InterPro" id="IPR036034">
    <property type="entry name" value="PDZ_sf"/>
</dbReference>
<dbReference type="GO" id="GO:0004252">
    <property type="term" value="F:serine-type endopeptidase activity"/>
    <property type="evidence" value="ECO:0007669"/>
    <property type="project" value="InterPro"/>
</dbReference>
<evidence type="ECO:0000313" key="7">
    <source>
        <dbReference type="Proteomes" id="UP000604046"/>
    </source>
</evidence>
<dbReference type="GO" id="GO:0006508">
    <property type="term" value="P:proteolysis"/>
    <property type="evidence" value="ECO:0007669"/>
    <property type="project" value="UniProtKB-KW"/>
</dbReference>
<accession>A0A812MCP4</accession>
<dbReference type="PRINTS" id="PR00834">
    <property type="entry name" value="PROTEASES2C"/>
</dbReference>
<sequence>MPSIPQPTAELDSGRKNLPLQFTQTTAAQVLTAAHVVADSKYLQVQRTNDRYSGEKFRAHVAAVCHEIDLALLTLEEEAILQEMKPLVVGSATELPRVFDKVRVVGYPVGGDACSVTEGVVSRVEVQEYSHSLRFGLALTVDAAINSGNSGGPLVDASTAHVVGVAFQKMVGRGVELQGHAVPSPVIQRFLEDVASAESKDGVSSKTIRLRMPSLGCDYQSLEPSALREHLKLGGRRGILVSRLHSASHTAPALKSGDVLMAFNGFDLDELGFCNLFGRRLHFGAARDLCRVGTTVSMRIWRAHAEHTVQQMLQPAQHLVPRGQFDVRPRFFMVGGLVFQPLSNEYLQGWAAHERPAHLQDLFLSGHVTPEKDEAVILTQVLADIINTGYDSGWVGAPVVEQVNGVAALTSDVGFRASLAFTGNWHIRSLHAASVTDNLCIQVARNRILQMTEFKRTAQAVDETLGPTMEKLSRKAAETDPARQTYGPQMREKIIALADRWTSVGGLARDVLAAKGGSVVAAMEAHVFSLHTANGDIALWSRPNEYEKYLWDAFHDVARQKQCPVGRRERGAPPNIDTSVQNWSAVLVRSQKALPTNAAPKPRWLQRAPLAERAGHGRARSAGAVAVLQRSTIPPVMRRCARVGEGPRASAAKRATHRNTGLRRAVDDYIQAAAALICGDAGRTGVCERLLGDRLANSFPGYVHPCLFQASAQACRGVAAVRIYVCSAAPAGHNGPPRMAVIQGPASRSLFPSLGGRWVEGSMLFCRHPKDRAGTIPFRPPGSITHPREGGAVYHAPIEGGGVYHTPDRGRRGLSRTRAANLFGFLWRGGRHAELPHAVPWVTSTAASKAWKLFLLTPRILWARPKHQIAKAAVWAWPMHSNRAAGNGNGASGNAVRARTETSAGLATKAAWAIAVRSFHGRCGRVGRASSAKALAAAPAVAPAASVPRCRQREKACAKVRQSELSGTSHILAEGYVGCVGRPRQMQHLLQYQPEEPVRLSAHAVANALREARRGAGPAAGRLLLPQAQAPPSNCAQTLASCTSSSCSKRRVIHRLADAPRNYCDPKLAAIPTEPATTLPPPAAAAVTWQLSPITRFVALPMTQPAK</sequence>
<dbReference type="Pfam" id="PF17815">
    <property type="entry name" value="PDZ_3"/>
    <property type="match status" value="1"/>
</dbReference>
<name>A0A812MCP4_9DINO</name>
<keyword evidence="7" id="KW-1185">Reference proteome</keyword>
<dbReference type="InterPro" id="IPR041517">
    <property type="entry name" value="DEGP_PDZ"/>
</dbReference>
<evidence type="ECO:0000256" key="1">
    <source>
        <dbReference type="ARBA" id="ARBA00010541"/>
    </source>
</evidence>
<dbReference type="Gene3D" id="3.20.190.20">
    <property type="match status" value="1"/>
</dbReference>
<evidence type="ECO:0000256" key="2">
    <source>
        <dbReference type="ARBA" id="ARBA00022670"/>
    </source>
</evidence>
<dbReference type="AlphaFoldDB" id="A0A812MCP4"/>
<keyword evidence="4" id="KW-0720">Serine protease</keyword>
<dbReference type="InterPro" id="IPR009003">
    <property type="entry name" value="Peptidase_S1_PA"/>
</dbReference>
<dbReference type="SUPFAM" id="SSF50494">
    <property type="entry name" value="Trypsin-like serine proteases"/>
    <property type="match status" value="1"/>
</dbReference>
<dbReference type="Gene3D" id="2.40.10.120">
    <property type="match status" value="1"/>
</dbReference>
<proteinExistence type="inferred from homology"/>